<feature type="region of interest" description="Disordered" evidence="2">
    <location>
        <begin position="1683"/>
        <end position="1735"/>
    </location>
</feature>
<feature type="compositionally biased region" description="Polar residues" evidence="2">
    <location>
        <begin position="181"/>
        <end position="193"/>
    </location>
</feature>
<feature type="coiled-coil region" evidence="1">
    <location>
        <begin position="580"/>
        <end position="693"/>
    </location>
</feature>
<dbReference type="GO" id="GO:0007099">
    <property type="term" value="P:centriole replication"/>
    <property type="evidence" value="ECO:0007669"/>
    <property type="project" value="TreeGrafter"/>
</dbReference>
<protein>
    <recommendedName>
        <fullName evidence="3">CEP152 CEP63 binding coiled coil domain-containing protein</fullName>
    </recommendedName>
</protein>
<feature type="compositionally biased region" description="Polar residues" evidence="2">
    <location>
        <begin position="1073"/>
        <end position="1087"/>
    </location>
</feature>
<feature type="region of interest" description="Disordered" evidence="2">
    <location>
        <begin position="174"/>
        <end position="214"/>
    </location>
</feature>
<feature type="region of interest" description="Disordered" evidence="2">
    <location>
        <begin position="1527"/>
        <end position="1557"/>
    </location>
</feature>
<feature type="region of interest" description="Disordered" evidence="2">
    <location>
        <begin position="53"/>
        <end position="74"/>
    </location>
</feature>
<feature type="compositionally biased region" description="Basic and acidic residues" evidence="2">
    <location>
        <begin position="64"/>
        <end position="74"/>
    </location>
</feature>
<evidence type="ECO:0000313" key="4">
    <source>
        <dbReference type="EMBL" id="CAL5141195.1"/>
    </source>
</evidence>
<keyword evidence="1" id="KW-0175">Coiled coil</keyword>
<dbReference type="Proteomes" id="UP001497525">
    <property type="component" value="Unassembled WGS sequence"/>
</dbReference>
<feature type="compositionally biased region" description="Polar residues" evidence="2">
    <location>
        <begin position="1420"/>
        <end position="1432"/>
    </location>
</feature>
<gene>
    <name evidence="4" type="ORF">CDAUBV1_LOCUS16456</name>
</gene>
<feature type="region of interest" description="Disordered" evidence="2">
    <location>
        <begin position="1420"/>
        <end position="1448"/>
    </location>
</feature>
<accession>A0AAV2U1B1</accession>
<name>A0AAV2U1B1_CALDB</name>
<dbReference type="EMBL" id="CAXLJL010000822">
    <property type="protein sequence ID" value="CAL5141195.1"/>
    <property type="molecule type" value="Genomic_DNA"/>
</dbReference>
<feature type="coiled-coil region" evidence="1">
    <location>
        <begin position="897"/>
        <end position="953"/>
    </location>
</feature>
<evidence type="ECO:0000256" key="1">
    <source>
        <dbReference type="SAM" id="Coils"/>
    </source>
</evidence>
<feature type="compositionally biased region" description="Acidic residues" evidence="2">
    <location>
        <begin position="53"/>
        <end position="63"/>
    </location>
</feature>
<feature type="region of interest" description="Disordered" evidence="2">
    <location>
        <begin position="1057"/>
        <end position="1090"/>
    </location>
</feature>
<dbReference type="PANTHER" id="PTHR10337:SF6">
    <property type="entry name" value="CENTROSOMAL PROTEIN OF 152 KDA"/>
    <property type="match status" value="1"/>
</dbReference>
<dbReference type="GO" id="GO:0005813">
    <property type="term" value="C:centrosome"/>
    <property type="evidence" value="ECO:0007669"/>
    <property type="project" value="TreeGrafter"/>
</dbReference>
<dbReference type="PANTHER" id="PTHR10337">
    <property type="entry name" value="SHC TRANSFORMING PROTEIN"/>
    <property type="match status" value="1"/>
</dbReference>
<comment type="caution">
    <text evidence="4">The sequence shown here is derived from an EMBL/GenBank/DDBJ whole genome shotgun (WGS) entry which is preliminary data.</text>
</comment>
<feature type="compositionally biased region" description="Polar residues" evidence="2">
    <location>
        <begin position="1527"/>
        <end position="1539"/>
    </location>
</feature>
<dbReference type="InterPro" id="IPR057659">
    <property type="entry name" value="CEP152_CC"/>
</dbReference>
<feature type="coiled-coil region" evidence="1">
    <location>
        <begin position="447"/>
        <end position="548"/>
    </location>
</feature>
<organism evidence="4 5">
    <name type="scientific">Calicophoron daubneyi</name>
    <name type="common">Rumen fluke</name>
    <name type="synonym">Paramphistomum daubneyi</name>
    <dbReference type="NCBI Taxonomy" id="300641"/>
    <lineage>
        <taxon>Eukaryota</taxon>
        <taxon>Metazoa</taxon>
        <taxon>Spiralia</taxon>
        <taxon>Lophotrochozoa</taxon>
        <taxon>Platyhelminthes</taxon>
        <taxon>Trematoda</taxon>
        <taxon>Digenea</taxon>
        <taxon>Plagiorchiida</taxon>
        <taxon>Pronocephalata</taxon>
        <taxon>Paramphistomoidea</taxon>
        <taxon>Paramphistomidae</taxon>
        <taxon>Calicophoron</taxon>
    </lineage>
</organism>
<evidence type="ECO:0000256" key="2">
    <source>
        <dbReference type="SAM" id="MobiDB-lite"/>
    </source>
</evidence>
<sequence>MSADVVCLDPKFESGHVSGQLLISEVSDETDCEQDDKRLHDELQQLIAEQFEDFDLEDENDNAESDRSVDQRGPSEYEARMQTIEQEDIASILAAGKLSLLEGAIQRFGEDGTEASENLNTDRTNRISPKLGIFVYPANGGGKASRNKEEQFGIFCSEALSMVPSQFDSNYHNINHPVPSSPNSLQKEVTSPGSGAVRKGQSSDAVFSETATRRPLRSTYSVDKSINWDASLPGEGGNELYIALQNNAHTSPSPLQTVEISSHVSESYQPSLPGITRASEVLCSTQSTNSQQPTSSSNYIVQLQDQYAYASDIAIKADTSSAKRSTDVGSASTTAAKLPVDVPGPFFPLESFSCKHFSSVHSDQFVLTPDSGSLPQTGLLSKSISGESREPNPIQETTTTLFQKVTATPPPAQDSNEEDRACLTSRLQNGINSALSGDPEQRRDILYAARGRQLQQMTTEIERLRDEVAKEKRLANHRLTLAESEREVVREKLASSEDNVNRLRQEIKEKQETLEQLQLRLKEYESSNSKLKEEIQTLRLTNESLSNQLVELTTGNAIRRVEEREGKLTEALERRYSVANEELQSELTSTKRRLEDKEQEIADLRRQLENTRADAKKAQDNYNESLSQANSQLNEAQKHYQKLASSGLCTEVNSLRQKVGELETSRKISEDVNKILQEELQDLREQVVVYEGVLKIDGISGGDQAAANADASVAVSEHQSGNGPSVRFGDEAMVTDSQRVSRPSSATERSGTNAGLIRRCSGSQMDANDFERLPSSIRLTHSDSKIKPTSKSNESSVDGILHSLTTGEMLTSTPAPNFVLVRLRRELERCLANYKVKREQVTRLHETVFTTRCQLHQATELAQRMEKNACTLQERVLALERELANVREANDGPGPRENVLSGQLDRLKLDYTKLEEELQATRTRLQSALGAEARALEKEKAATERLAASVAERDAAVDRARVVSEAHYTAMRRRLELDWANEREAITSAKDEQLSRMKQEYSELRGELSRVTKLCEEAQFNTHKAVEEALVEAMQEREAERIRFWREDLPHQLQMARESWERETRFRQKSGKDYQNSNEPSNNQGKDAQSVKINLVKSTRDFGLSTEPSDCLSCETQTDIEIILRLCGLMDSRGDSDDSPSTRFDIQLCDEFHALKKTFPGKQLGCLQLQLISSSIINLPQLNDHLRDLLWHKSHDYSEDAWRNVGVHFDKVVNEYQLESMLKAGDYECPFAPARSVAFAPFETSASLPTSPTQFMKEDESAFVSHVPMIYANTTSTNIPPCFDSSARDRVLLRMYRFARAMVYLRKSLDAALMKLEDARQEAYEATNTNPLASQLYYNTLEKIKREVMVYVHSCQNRAAQTLHAELARVHRRACRQFVAKLRQALCEAGAPFSLPVARLAPADAHVIIPRRSIIGKQPTSAAGFTTSASDQQIDKKTDEPLADGGSLNEYTLKDEEYSPIPQRVPAELESLLHVIDEVCTSTEMKFRADSFTGLPTFYPSSQSPLSTVWGFSSSKTSSNVNGMVSGDLQSDVNINGEKTSSEKSVDSCERKASRVSSNSRHPFNRLVDCESSEQLKQSALHHISNPQNSVTPSNTPIGGPQLTFGLSTCGSEQALTPVNPTFGRYAPAALAGVVEAYRQLETTGPPVLPPRYLKSVSSDEMYSCVCNMPAVCMSDQQESTRTRFRPNISHTQNDPVYSSHSTRPASILRPNSHSKISRVGLPPLHSSSKRVARS</sequence>
<evidence type="ECO:0000259" key="3">
    <source>
        <dbReference type="Pfam" id="PF25770"/>
    </source>
</evidence>
<feature type="compositionally biased region" description="Polar residues" evidence="2">
    <location>
        <begin position="1689"/>
        <end position="1715"/>
    </location>
</feature>
<feature type="domain" description="CEP152 CEP63 binding coiled coil" evidence="3">
    <location>
        <begin position="1337"/>
        <end position="1369"/>
    </location>
</feature>
<feature type="coiled-coil region" evidence="1">
    <location>
        <begin position="994"/>
        <end position="1043"/>
    </location>
</feature>
<dbReference type="InterPro" id="IPR051235">
    <property type="entry name" value="CEP152/SHC-Transforming"/>
</dbReference>
<proteinExistence type="predicted"/>
<reference evidence="4" key="1">
    <citation type="submission" date="2024-06" db="EMBL/GenBank/DDBJ databases">
        <authorList>
            <person name="Liu X."/>
            <person name="Lenzi L."/>
            <person name="Haldenby T S."/>
            <person name="Uol C."/>
        </authorList>
    </citation>
    <scope>NUCLEOTIDE SEQUENCE</scope>
</reference>
<feature type="compositionally biased region" description="Basic and acidic residues" evidence="2">
    <location>
        <begin position="1540"/>
        <end position="1553"/>
    </location>
</feature>
<dbReference type="Pfam" id="PF25770">
    <property type="entry name" value="CC_CEP63-bind_CEP152"/>
    <property type="match status" value="1"/>
</dbReference>
<feature type="compositionally biased region" description="Basic and acidic residues" evidence="2">
    <location>
        <begin position="1058"/>
        <end position="1072"/>
    </location>
</feature>
<evidence type="ECO:0000313" key="5">
    <source>
        <dbReference type="Proteomes" id="UP001497525"/>
    </source>
</evidence>